<dbReference type="GO" id="GO:0008137">
    <property type="term" value="F:NADH dehydrogenase (ubiquinone) activity"/>
    <property type="evidence" value="ECO:0007669"/>
    <property type="project" value="InterPro"/>
</dbReference>
<feature type="transmembrane region" description="Helical" evidence="8">
    <location>
        <begin position="256"/>
        <end position="279"/>
    </location>
</feature>
<evidence type="ECO:0000256" key="7">
    <source>
        <dbReference type="SAM" id="MobiDB-lite"/>
    </source>
</evidence>
<feature type="transmembrane region" description="Helical" evidence="8">
    <location>
        <begin position="345"/>
        <end position="362"/>
    </location>
</feature>
<dbReference type="GO" id="GO:0048039">
    <property type="term" value="F:ubiquinone binding"/>
    <property type="evidence" value="ECO:0007669"/>
    <property type="project" value="TreeGrafter"/>
</dbReference>
<feature type="transmembrane region" description="Helical" evidence="8">
    <location>
        <begin position="12"/>
        <end position="31"/>
    </location>
</feature>
<evidence type="ECO:0000256" key="5">
    <source>
        <dbReference type="ARBA" id="ARBA00023136"/>
    </source>
</evidence>
<protein>
    <submittedName>
        <fullName evidence="10">NADH-quinone oxidoreductase subunit M</fullName>
        <ecNumber evidence="10">1.6.5.9</ecNumber>
    </submittedName>
</protein>
<keyword evidence="4 8" id="KW-1133">Transmembrane helix</keyword>
<evidence type="ECO:0000256" key="4">
    <source>
        <dbReference type="ARBA" id="ARBA00022989"/>
    </source>
</evidence>
<feature type="transmembrane region" description="Helical" evidence="8">
    <location>
        <begin position="119"/>
        <end position="137"/>
    </location>
</feature>
<feature type="compositionally biased region" description="Basic and acidic residues" evidence="7">
    <location>
        <begin position="545"/>
        <end position="555"/>
    </location>
</feature>
<dbReference type="InterPro" id="IPR003918">
    <property type="entry name" value="NADH_UbQ_OxRdtase"/>
</dbReference>
<proteinExistence type="inferred from homology"/>
<dbReference type="EC" id="1.6.5.9" evidence="10"/>
<dbReference type="NCBIfam" id="TIGR01972">
    <property type="entry name" value="NDH_I_M"/>
    <property type="match status" value="1"/>
</dbReference>
<dbReference type="EMBL" id="CP116942">
    <property type="protein sequence ID" value="WCO66717.1"/>
    <property type="molecule type" value="Genomic_DNA"/>
</dbReference>
<dbReference type="InterPro" id="IPR010227">
    <property type="entry name" value="NADH_Q_OxRdtase_chainM/4"/>
</dbReference>
<feature type="transmembrane region" description="Helical" evidence="8">
    <location>
        <begin position="143"/>
        <end position="163"/>
    </location>
</feature>
<feature type="transmembrane region" description="Helical" evidence="8">
    <location>
        <begin position="421"/>
        <end position="440"/>
    </location>
</feature>
<dbReference type="GO" id="GO:0050136">
    <property type="term" value="F:NADH dehydrogenase (quinone) (non-electrogenic) activity"/>
    <property type="evidence" value="ECO:0007669"/>
    <property type="project" value="UniProtKB-EC"/>
</dbReference>
<dbReference type="PANTHER" id="PTHR43507:SF1">
    <property type="entry name" value="NADH-UBIQUINONE OXIDOREDUCTASE CHAIN 4"/>
    <property type="match status" value="1"/>
</dbReference>
<keyword evidence="3 6" id="KW-0812">Transmembrane</keyword>
<feature type="domain" description="NADH:quinone oxidoreductase/Mrp antiporter transmembrane" evidence="9">
    <location>
        <begin position="136"/>
        <end position="426"/>
    </location>
</feature>
<dbReference type="KEGG" id="ima:PO878_19690"/>
<keyword evidence="11" id="KW-1185">Reference proteome</keyword>
<feature type="transmembrane region" description="Helical" evidence="8">
    <location>
        <begin position="383"/>
        <end position="401"/>
    </location>
</feature>
<dbReference type="PANTHER" id="PTHR43507">
    <property type="entry name" value="NADH-UBIQUINONE OXIDOREDUCTASE CHAIN 4"/>
    <property type="match status" value="1"/>
</dbReference>
<feature type="transmembrane region" description="Helical" evidence="8">
    <location>
        <begin position="91"/>
        <end position="112"/>
    </location>
</feature>
<evidence type="ECO:0000256" key="6">
    <source>
        <dbReference type="RuleBase" id="RU000320"/>
    </source>
</evidence>
<dbReference type="Pfam" id="PF00361">
    <property type="entry name" value="Proton_antipo_M"/>
    <property type="match status" value="1"/>
</dbReference>
<evidence type="ECO:0000256" key="2">
    <source>
        <dbReference type="ARBA" id="ARBA00009025"/>
    </source>
</evidence>
<feature type="transmembrane region" description="Helical" evidence="8">
    <location>
        <begin position="172"/>
        <end position="193"/>
    </location>
</feature>
<dbReference type="InterPro" id="IPR001750">
    <property type="entry name" value="ND/Mrp_TM"/>
</dbReference>
<comment type="similarity">
    <text evidence="2">Belongs to the complex I subunit 4 family.</text>
</comment>
<feature type="transmembrane region" description="Helical" evidence="8">
    <location>
        <begin position="314"/>
        <end position="333"/>
    </location>
</feature>
<dbReference type="GO" id="GO:0015990">
    <property type="term" value="P:electron transport coupled proton transport"/>
    <property type="evidence" value="ECO:0007669"/>
    <property type="project" value="TreeGrafter"/>
</dbReference>
<feature type="transmembrane region" description="Helical" evidence="8">
    <location>
        <begin position="285"/>
        <end position="307"/>
    </location>
</feature>
<feature type="transmembrane region" description="Helical" evidence="8">
    <location>
        <begin position="38"/>
        <end position="61"/>
    </location>
</feature>
<gene>
    <name evidence="10" type="ORF">PO878_19690</name>
</gene>
<feature type="compositionally biased region" description="Basic and acidic residues" evidence="7">
    <location>
        <begin position="514"/>
        <end position="537"/>
    </location>
</feature>
<feature type="transmembrane region" description="Helical" evidence="8">
    <location>
        <begin position="222"/>
        <end position="244"/>
    </location>
</feature>
<dbReference type="RefSeq" id="WP_272736239.1">
    <property type="nucleotide sequence ID" value="NZ_CP116942.1"/>
</dbReference>
<feature type="region of interest" description="Disordered" evidence="7">
    <location>
        <begin position="498"/>
        <end position="555"/>
    </location>
</feature>
<feature type="transmembrane region" description="Helical" evidence="8">
    <location>
        <begin position="460"/>
        <end position="479"/>
    </location>
</feature>
<accession>A0AAE9Y5E1</accession>
<dbReference type="PRINTS" id="PR01437">
    <property type="entry name" value="NUOXDRDTASE4"/>
</dbReference>
<keyword evidence="5 8" id="KW-0472">Membrane</keyword>
<evidence type="ECO:0000259" key="9">
    <source>
        <dbReference type="Pfam" id="PF00361"/>
    </source>
</evidence>
<name>A0AAE9Y5E1_9ACTN</name>
<evidence type="ECO:0000256" key="3">
    <source>
        <dbReference type="ARBA" id="ARBA00022692"/>
    </source>
</evidence>
<organism evidence="10 11">
    <name type="scientific">Iamia majanohamensis</name>
    <dbReference type="NCBI Taxonomy" id="467976"/>
    <lineage>
        <taxon>Bacteria</taxon>
        <taxon>Bacillati</taxon>
        <taxon>Actinomycetota</taxon>
        <taxon>Acidimicrobiia</taxon>
        <taxon>Acidimicrobiales</taxon>
        <taxon>Iamiaceae</taxon>
        <taxon>Iamia</taxon>
    </lineage>
</organism>
<reference evidence="10" key="1">
    <citation type="submission" date="2023-01" db="EMBL/GenBank/DDBJ databases">
        <title>The diversity of Class Acidimicrobiia in South China Sea sediment environments and the proposal of Iamia marina sp. nov., a novel species of the genus Iamia.</title>
        <authorList>
            <person name="He Y."/>
            <person name="Tian X."/>
        </authorList>
    </citation>
    <scope>NUCLEOTIDE SEQUENCE</scope>
    <source>
        <strain evidence="10">DSM 19957</strain>
    </source>
</reference>
<dbReference type="GO" id="GO:0016020">
    <property type="term" value="C:membrane"/>
    <property type="evidence" value="ECO:0007669"/>
    <property type="project" value="UniProtKB-SubCell"/>
</dbReference>
<dbReference type="GO" id="GO:0012505">
    <property type="term" value="C:endomembrane system"/>
    <property type="evidence" value="ECO:0007669"/>
    <property type="project" value="UniProtKB-SubCell"/>
</dbReference>
<sequence length="555" mass="59627">MILAAESATGFPLLSAMVVLPAVGALAVALVSKRRPELCRVVALAFSVMTGALTVAALVAFDAGAADFQMVEKVTWISDLDISWHLGVDGISLFLLVMTGILFPLAIVGAPAHHDEKPFLAWLLLLEAGCLGVFLSLDLFVFFVMFEIVLVPMYFLISGWGYAERRYAAMKFFLYTMFGSAFMLVGLIATAVLHGRATGQITFDLVTIANDQGAIATSSARWLFLAFAIAFAIKVPIFPLHTWLPDAHTQAPTAGSVILAGVMLKLGTYGFLRFGLYLFPEASAWFAPVMLTLGTIGILYGAVVATMQKDLKRLVAYSSVAHLGFIVLGTFSLTTQGLEGGILQMVNHGITTGGLFLLVGYISDRRHTREIAQLKGLQKVAPIFAGVFTVVMLASIGLPGLNGFVGEFLILLGAFTSDRWWAVAAASGVILAALYLLWAYQRTFHGEPDADNSGFAEMRLREGLVMAPLLGLIVFLGVYPKPVLDRIEPSVKALVAHVEASSDHEEPQVNETGPDARESTYVEGERVQEEAEHHGEPEEGAEGETDGHGGEEEGG</sequence>
<evidence type="ECO:0000256" key="1">
    <source>
        <dbReference type="ARBA" id="ARBA00004127"/>
    </source>
</evidence>
<keyword evidence="10" id="KW-0560">Oxidoreductase</keyword>
<evidence type="ECO:0000313" key="11">
    <source>
        <dbReference type="Proteomes" id="UP001216390"/>
    </source>
</evidence>
<evidence type="ECO:0000313" key="10">
    <source>
        <dbReference type="EMBL" id="WCO66717.1"/>
    </source>
</evidence>
<dbReference type="AlphaFoldDB" id="A0AAE9Y5E1"/>
<dbReference type="GO" id="GO:0042773">
    <property type="term" value="P:ATP synthesis coupled electron transport"/>
    <property type="evidence" value="ECO:0007669"/>
    <property type="project" value="InterPro"/>
</dbReference>
<dbReference type="NCBIfam" id="NF004500">
    <property type="entry name" value="PRK05846.1-4"/>
    <property type="match status" value="1"/>
</dbReference>
<dbReference type="Proteomes" id="UP001216390">
    <property type="component" value="Chromosome"/>
</dbReference>
<evidence type="ECO:0000256" key="8">
    <source>
        <dbReference type="SAM" id="Phobius"/>
    </source>
</evidence>
<comment type="subcellular location">
    <subcellularLocation>
        <location evidence="1">Endomembrane system</location>
        <topology evidence="1">Multi-pass membrane protein</topology>
    </subcellularLocation>
    <subcellularLocation>
        <location evidence="6">Membrane</location>
        <topology evidence="6">Multi-pass membrane protein</topology>
    </subcellularLocation>
</comment>